<accession>A0ABW1UW41</accession>
<proteinExistence type="predicted"/>
<dbReference type="EMBL" id="JBHSSN010000004">
    <property type="protein sequence ID" value="MFC6322584.1"/>
    <property type="molecule type" value="Genomic_DNA"/>
</dbReference>
<sequence>MSETTLHISKDINLEEAKELILKPKLEKIILDANIAIEYLPTIYHIFRLNRITVLGNQKAKDISPNIFLDNDINNYEERAIFVEV</sequence>
<gene>
    <name evidence="1" type="ORF">ACFP1F_02235</name>
</gene>
<evidence type="ECO:0000313" key="2">
    <source>
        <dbReference type="Proteomes" id="UP001596186"/>
    </source>
</evidence>
<keyword evidence="2" id="KW-1185">Reference proteome</keyword>
<reference evidence="2" key="1">
    <citation type="journal article" date="2019" name="Int. J. Syst. Evol. Microbiol.">
        <title>The Global Catalogue of Microorganisms (GCM) 10K type strain sequencing project: providing services to taxonomists for standard genome sequencing and annotation.</title>
        <authorList>
            <consortium name="The Broad Institute Genomics Platform"/>
            <consortium name="The Broad Institute Genome Sequencing Center for Infectious Disease"/>
            <person name="Wu L."/>
            <person name="Ma J."/>
        </authorList>
    </citation>
    <scope>NUCLEOTIDE SEQUENCE [LARGE SCALE GENOMIC DNA]</scope>
    <source>
        <strain evidence="2">CCM 8895</strain>
    </source>
</reference>
<evidence type="ECO:0000313" key="1">
    <source>
        <dbReference type="EMBL" id="MFC6322584.1"/>
    </source>
</evidence>
<organism evidence="1 2">
    <name type="scientific">Companilactobacillus baiquanensis</name>
    <dbReference type="NCBI Taxonomy" id="2486005"/>
    <lineage>
        <taxon>Bacteria</taxon>
        <taxon>Bacillati</taxon>
        <taxon>Bacillota</taxon>
        <taxon>Bacilli</taxon>
        <taxon>Lactobacillales</taxon>
        <taxon>Lactobacillaceae</taxon>
        <taxon>Companilactobacillus</taxon>
    </lineage>
</organism>
<dbReference type="RefSeq" id="WP_125593128.1">
    <property type="nucleotide sequence ID" value="NZ_JBHSSN010000004.1"/>
</dbReference>
<dbReference type="Proteomes" id="UP001596186">
    <property type="component" value="Unassembled WGS sequence"/>
</dbReference>
<comment type="caution">
    <text evidence="1">The sequence shown here is derived from an EMBL/GenBank/DDBJ whole genome shotgun (WGS) entry which is preliminary data.</text>
</comment>
<protein>
    <submittedName>
        <fullName evidence="1">Uncharacterized protein</fullName>
    </submittedName>
</protein>
<name>A0ABW1UW41_9LACO</name>